<dbReference type="PANTHER" id="PTHR43839">
    <property type="entry name" value="OPPC IN A BINDING PROTEIN-DEPENDENT TRANSPORT SYSTEM"/>
    <property type="match status" value="1"/>
</dbReference>
<dbReference type="SUPFAM" id="SSF161098">
    <property type="entry name" value="MetI-like"/>
    <property type="match status" value="1"/>
</dbReference>
<dbReference type="Proteomes" id="UP000295416">
    <property type="component" value="Unassembled WGS sequence"/>
</dbReference>
<dbReference type="GO" id="GO:0055085">
    <property type="term" value="P:transmembrane transport"/>
    <property type="evidence" value="ECO:0007669"/>
    <property type="project" value="InterPro"/>
</dbReference>
<keyword evidence="2" id="KW-0813">Transport</keyword>
<sequence>MIKKLFKHPLFLIGFTFITILLIASICHAVFFDGYVPKKTMLYDHNGEFVGMPAFPPSVIPPLGTDSSGNNLFVELIQGAKYTITIAFVVAGLRVFLSLIIGLFYSNFLMRLNKYVSGIIDAFHYVPISLAAYLLLINVLFSHGLEMNFTYSFTARIIFEFIILAVIAMPTLSVYFAAETNQINKNEFITSAKLLGGNRLYITKKHILPLLWPKLIISFFEQMIQTLILLVHLGLFHLLFGGTQVIRSAIGDSPPKFISISGEWSGLIGNSFKYIFISPWIVLVPLFAFAFLILALNFMLEGIRASLPNGIQIKKERRKKTAKIPQKVVSKEGFTFINKGA</sequence>
<dbReference type="InterPro" id="IPR035906">
    <property type="entry name" value="MetI-like_sf"/>
</dbReference>
<feature type="transmembrane region" description="Helical" evidence="6">
    <location>
        <begin position="82"/>
        <end position="110"/>
    </location>
</feature>
<keyword evidence="3 6" id="KW-0812">Transmembrane</keyword>
<dbReference type="PANTHER" id="PTHR43839:SF3">
    <property type="entry name" value="OLIGOPEPTIDE ABC TRANSPORTER, PERMEASE PROTEIN"/>
    <property type="match status" value="1"/>
</dbReference>
<keyword evidence="5 6" id="KW-0472">Membrane</keyword>
<accession>A0A4R2PE82</accession>
<comment type="subcellular location">
    <subcellularLocation>
        <location evidence="1">Membrane</location>
        <topology evidence="1">Multi-pass membrane protein</topology>
    </subcellularLocation>
</comment>
<feature type="transmembrane region" description="Helical" evidence="6">
    <location>
        <begin position="274"/>
        <end position="296"/>
    </location>
</feature>
<dbReference type="CDD" id="cd06261">
    <property type="entry name" value="TM_PBP2"/>
    <property type="match status" value="1"/>
</dbReference>
<name>A0A4R2PE82_9BACL</name>
<keyword evidence="4 6" id="KW-1133">Transmembrane helix</keyword>
<evidence type="ECO:0000256" key="1">
    <source>
        <dbReference type="ARBA" id="ARBA00004141"/>
    </source>
</evidence>
<dbReference type="Gene3D" id="1.10.3720.10">
    <property type="entry name" value="MetI-like"/>
    <property type="match status" value="1"/>
</dbReference>
<evidence type="ECO:0000313" key="8">
    <source>
        <dbReference type="EMBL" id="TCP32235.1"/>
    </source>
</evidence>
<evidence type="ECO:0000256" key="2">
    <source>
        <dbReference type="ARBA" id="ARBA00022448"/>
    </source>
</evidence>
<evidence type="ECO:0000256" key="4">
    <source>
        <dbReference type="ARBA" id="ARBA00022989"/>
    </source>
</evidence>
<evidence type="ECO:0000256" key="5">
    <source>
        <dbReference type="ARBA" id="ARBA00023136"/>
    </source>
</evidence>
<evidence type="ECO:0000256" key="6">
    <source>
        <dbReference type="SAM" id="Phobius"/>
    </source>
</evidence>
<evidence type="ECO:0000313" key="9">
    <source>
        <dbReference type="Proteomes" id="UP000295416"/>
    </source>
</evidence>
<dbReference type="PROSITE" id="PS50928">
    <property type="entry name" value="ABC_TM1"/>
    <property type="match status" value="1"/>
</dbReference>
<organism evidence="8 9">
    <name type="scientific">Scopulibacillus darangshiensis</name>
    <dbReference type="NCBI Taxonomy" id="442528"/>
    <lineage>
        <taxon>Bacteria</taxon>
        <taxon>Bacillati</taxon>
        <taxon>Bacillota</taxon>
        <taxon>Bacilli</taxon>
        <taxon>Bacillales</taxon>
        <taxon>Sporolactobacillaceae</taxon>
        <taxon>Scopulibacillus</taxon>
    </lineage>
</organism>
<feature type="domain" description="ABC transmembrane type-1" evidence="7">
    <location>
        <begin position="80"/>
        <end position="293"/>
    </location>
</feature>
<dbReference type="RefSeq" id="WP_165886797.1">
    <property type="nucleotide sequence ID" value="NZ_SLXK01000001.1"/>
</dbReference>
<comment type="caution">
    <text evidence="8">The sequence shown here is derived from an EMBL/GenBank/DDBJ whole genome shotgun (WGS) entry which is preliminary data.</text>
</comment>
<feature type="transmembrane region" description="Helical" evidence="6">
    <location>
        <begin position="122"/>
        <end position="141"/>
    </location>
</feature>
<dbReference type="InterPro" id="IPR000515">
    <property type="entry name" value="MetI-like"/>
</dbReference>
<keyword evidence="9" id="KW-1185">Reference proteome</keyword>
<evidence type="ECO:0000259" key="7">
    <source>
        <dbReference type="PROSITE" id="PS50928"/>
    </source>
</evidence>
<dbReference type="EMBL" id="SLXK01000001">
    <property type="protein sequence ID" value="TCP32235.1"/>
    <property type="molecule type" value="Genomic_DNA"/>
</dbReference>
<dbReference type="AlphaFoldDB" id="A0A4R2PE82"/>
<feature type="transmembrane region" description="Helical" evidence="6">
    <location>
        <begin position="227"/>
        <end position="246"/>
    </location>
</feature>
<gene>
    <name evidence="8" type="ORF">EV207_101213</name>
</gene>
<dbReference type="GO" id="GO:0016020">
    <property type="term" value="C:membrane"/>
    <property type="evidence" value="ECO:0007669"/>
    <property type="project" value="UniProtKB-SubCell"/>
</dbReference>
<protein>
    <submittedName>
        <fullName evidence="8">Peptide/nickel transport system permease protein</fullName>
    </submittedName>
</protein>
<evidence type="ECO:0000256" key="3">
    <source>
        <dbReference type="ARBA" id="ARBA00022692"/>
    </source>
</evidence>
<feature type="transmembrane region" description="Helical" evidence="6">
    <location>
        <begin position="153"/>
        <end position="178"/>
    </location>
</feature>
<proteinExistence type="predicted"/>
<reference evidence="8 9" key="1">
    <citation type="submission" date="2019-03" db="EMBL/GenBank/DDBJ databases">
        <title>Genomic Encyclopedia of Type Strains, Phase IV (KMG-IV): sequencing the most valuable type-strain genomes for metagenomic binning, comparative biology and taxonomic classification.</title>
        <authorList>
            <person name="Goeker M."/>
        </authorList>
    </citation>
    <scope>NUCLEOTIDE SEQUENCE [LARGE SCALE GENOMIC DNA]</scope>
    <source>
        <strain evidence="8 9">DSM 19377</strain>
    </source>
</reference>